<dbReference type="Pfam" id="PF13585">
    <property type="entry name" value="CHU_C"/>
    <property type="match status" value="1"/>
</dbReference>
<dbReference type="InterPro" id="IPR003961">
    <property type="entry name" value="FN3_dom"/>
</dbReference>
<keyword evidence="3" id="KW-1185">Reference proteome</keyword>
<evidence type="ECO:0000259" key="1">
    <source>
        <dbReference type="PROSITE" id="PS50853"/>
    </source>
</evidence>
<comment type="caution">
    <text evidence="2">The sequence shown here is derived from an EMBL/GenBank/DDBJ whole genome shotgun (WGS) entry which is preliminary data.</text>
</comment>
<dbReference type="AlphaFoldDB" id="A0A098LCK8"/>
<feature type="domain" description="Fibronectin type-III" evidence="1">
    <location>
        <begin position="471"/>
        <end position="565"/>
    </location>
</feature>
<dbReference type="EMBL" id="BBLT01000002">
    <property type="protein sequence ID" value="GAL84222.1"/>
    <property type="molecule type" value="Genomic_DNA"/>
</dbReference>
<accession>A0A098LCK8</accession>
<dbReference type="STRING" id="153721.MYP_1450"/>
<dbReference type="Gene3D" id="2.60.40.10">
    <property type="entry name" value="Immunoglobulins"/>
    <property type="match status" value="2"/>
</dbReference>
<sequence>MLSLAQRTHATHIRAGNILTQRLSDVKYSFTLIVYTNRPAVDAGVDDPTATLNFGDGTSSEQPRASKRLIRNDTYENIYYFEHIYPGTGTYKVGYTESNRNGSIKNISNSINTPFYIESLVSVVSGVSVLNNSPQMAIPPLDKAQKGKLYVYNPGAYDIEGDSISYRLVVPKQAAGVDVSGYFTPDNMTLNSITGDLVWNVPQEEGLFNVAFYVEEWRNGQRIGYITRDMQIEVLPSRNEPPKLSKGLDTCIVAGDTLIFNIEATDPDVNPDQDVRITSTNLPLNNPPAGVYRLGATFTNPPPFGKNPKGVFEWATKCEYARNQPHQVEFKAVDYPTDTTFQLADYQTLRIKIIAKAPNLQTVVPEGKGLRLTWENYNCSTASRIRIYRKSCDTTDYKQDPCQVGSEGFPGYTLLAEVPATQTTYLDNNKIARGNFYCYVIVAVFQLPQGGLSKGSDEVCGSLEDNAALLASINVDITDTSAGKNTIKWFKPLNLSSGSYSYKIFRATGINGTDYVEIGQPSDTVFVDEPLNTADTSYSYRVDVLFSDTIPSDPASTLFLQTTPGDRKVMVSWTMNVPWNIDSLKLYRKAEGESLFSLYKTLPGNISGTFTDDNLVNCDTFCYYIESYGSYCNSQYPKPLISTSESKCEIPIDDQIPPPPFLTIISQDCKDKVLVNRNLLNWTRVGDPLCNNIDHYNIYFAQYEDDELGFFKSVPDTTYIDMNTISLSGCYTVSAVNIFGVEGLQSNRVCVDNCVFYGLPNLITPNSDGFNDEVVPLDTPRYVEKVKFSVYNRWGALVHTQDNDINIHWNGGTNKDGIYYYVAEVKYVRRLRKKDELQNIKSWLHILR</sequence>
<evidence type="ECO:0000313" key="3">
    <source>
        <dbReference type="Proteomes" id="UP000030185"/>
    </source>
</evidence>
<dbReference type="Proteomes" id="UP000030185">
    <property type="component" value="Unassembled WGS sequence"/>
</dbReference>
<dbReference type="eggNOG" id="COG2132">
    <property type="taxonomic scope" value="Bacteria"/>
</dbReference>
<name>A0A098LCK8_9BACT</name>
<dbReference type="PROSITE" id="PS50853">
    <property type="entry name" value="FN3"/>
    <property type="match status" value="1"/>
</dbReference>
<proteinExistence type="predicted"/>
<evidence type="ECO:0000313" key="2">
    <source>
        <dbReference type="EMBL" id="GAL84222.1"/>
    </source>
</evidence>
<reference evidence="2 3" key="1">
    <citation type="submission" date="2014-09" db="EMBL/GenBank/DDBJ databases">
        <title>Sporocytophaga myxococcoides PG-01 genome sequencing.</title>
        <authorList>
            <person name="Liu L."/>
            <person name="Gao P.J."/>
            <person name="Chen G.J."/>
            <person name="Wang L.S."/>
        </authorList>
    </citation>
    <scope>NUCLEOTIDE SEQUENCE [LARGE SCALE GENOMIC DNA]</scope>
    <source>
        <strain evidence="2 3">PG-01</strain>
    </source>
</reference>
<protein>
    <recommendedName>
        <fullName evidence="1">Fibronectin type-III domain-containing protein</fullName>
    </recommendedName>
</protein>
<dbReference type="InterPro" id="IPR013783">
    <property type="entry name" value="Ig-like_fold"/>
</dbReference>
<organism evidence="2 3">
    <name type="scientific">Sporocytophaga myxococcoides</name>
    <dbReference type="NCBI Taxonomy" id="153721"/>
    <lineage>
        <taxon>Bacteria</taxon>
        <taxon>Pseudomonadati</taxon>
        <taxon>Bacteroidota</taxon>
        <taxon>Cytophagia</taxon>
        <taxon>Cytophagales</taxon>
        <taxon>Cytophagaceae</taxon>
        <taxon>Sporocytophaga</taxon>
    </lineage>
</organism>
<gene>
    <name evidence="2" type="ORF">MYP_1450</name>
</gene>